<gene>
    <name evidence="2" type="ORF">M2350_000723</name>
</gene>
<sequence>MKRFAWLIALSWLVLAPLWAQTNRVVVIVSWDGGKPSVIRQLVAEGKLPTVKALLAEGSYSWTAQTIVPSSTLPSHTSMVTGVTIQRHGVTWNDRFREEEGYVKVPTIFELAKRAGLKTAMVVSKSKLRQFAKPNTLDAEKVVSGNALKVADETVQILEQVKPNLLLVHLNDPDSAGHRYGWGNEKKGVPPSQEFLEALQRCDEATGKIVSALKRNGLWQRTLLILTADHGGHDKTHGSADPEDVLIPWIAAGGLAARNGELKREIKTMDTAATALAALGIKVPDDWDGKPVWEALRSEVKTAMNGKRLEIIAEWKGSHCGITEPKQIVITDPSQWSKLWQQIHQNKFPTPKLPPVDFNKNMVLAVFMGQKRTSGYAVQIYEVSKLNGEVVAKVRETSPPKGSIVLQVITQPFHIVVVPKVDSKVKFVIEQATQK</sequence>
<proteinExistence type="predicted"/>
<dbReference type="InterPro" id="IPR017850">
    <property type="entry name" value="Alkaline_phosphatase_core_sf"/>
</dbReference>
<name>A0ABT2ELI2_9BACT</name>
<keyword evidence="3" id="KW-1185">Reference proteome</keyword>
<dbReference type="SUPFAM" id="SSF53649">
    <property type="entry name" value="Alkaline phosphatase-like"/>
    <property type="match status" value="1"/>
</dbReference>
<dbReference type="Proteomes" id="UP001204798">
    <property type="component" value="Unassembled WGS sequence"/>
</dbReference>
<protein>
    <recommendedName>
        <fullName evidence="1">PrcB C-terminal domain-containing protein</fullName>
    </recommendedName>
</protein>
<dbReference type="InterPro" id="IPR002591">
    <property type="entry name" value="Phosphodiest/P_Trfase"/>
</dbReference>
<organism evidence="2 3">
    <name type="scientific">Candidatus Fervidibacter sacchari</name>
    <dbReference type="NCBI Taxonomy" id="1448929"/>
    <lineage>
        <taxon>Bacteria</taxon>
        <taxon>Candidatus Fervidibacterota</taxon>
        <taxon>Candidatus Fervidibacter</taxon>
    </lineage>
</organism>
<dbReference type="PANTHER" id="PTHR10151">
    <property type="entry name" value="ECTONUCLEOTIDE PYROPHOSPHATASE/PHOSPHODIESTERASE"/>
    <property type="match status" value="1"/>
</dbReference>
<feature type="domain" description="PrcB C-terminal" evidence="1">
    <location>
        <begin position="362"/>
        <end position="419"/>
    </location>
</feature>
<evidence type="ECO:0000313" key="3">
    <source>
        <dbReference type="Proteomes" id="UP001204798"/>
    </source>
</evidence>
<reference evidence="2 3" key="1">
    <citation type="submission" date="2022-08" db="EMBL/GenBank/DDBJ databases">
        <title>Bacterial and archaeal communities from various locations to study Microbial Dark Matter (Phase II).</title>
        <authorList>
            <person name="Stepanauskas R."/>
        </authorList>
    </citation>
    <scope>NUCLEOTIDE SEQUENCE [LARGE SCALE GENOMIC DNA]</scope>
    <source>
        <strain evidence="2 3">PD1</strain>
    </source>
</reference>
<dbReference type="Gene3D" id="3.40.720.10">
    <property type="entry name" value="Alkaline Phosphatase, subunit A"/>
    <property type="match status" value="1"/>
</dbReference>
<accession>A0ABT2ELI2</accession>
<dbReference type="Pfam" id="PF01663">
    <property type="entry name" value="Phosphodiest"/>
    <property type="match status" value="1"/>
</dbReference>
<evidence type="ECO:0000259" key="1">
    <source>
        <dbReference type="Pfam" id="PF14343"/>
    </source>
</evidence>
<dbReference type="EMBL" id="JANUCP010000001">
    <property type="protein sequence ID" value="MCS3918326.1"/>
    <property type="molecule type" value="Genomic_DNA"/>
</dbReference>
<dbReference type="InterPro" id="IPR025748">
    <property type="entry name" value="PrcB_C_dom"/>
</dbReference>
<dbReference type="CDD" id="cd16018">
    <property type="entry name" value="Enpp"/>
    <property type="match status" value="1"/>
</dbReference>
<dbReference type="Pfam" id="PF14343">
    <property type="entry name" value="PrcB_C"/>
    <property type="match status" value="1"/>
</dbReference>
<dbReference type="PANTHER" id="PTHR10151:SF120">
    <property type="entry name" value="BIS(5'-ADENOSYL)-TRIPHOSPHATASE"/>
    <property type="match status" value="1"/>
</dbReference>
<dbReference type="RefSeq" id="WP_259094008.1">
    <property type="nucleotide sequence ID" value="NZ_CP130454.1"/>
</dbReference>
<comment type="caution">
    <text evidence="2">The sequence shown here is derived from an EMBL/GenBank/DDBJ whole genome shotgun (WGS) entry which is preliminary data.</text>
</comment>
<evidence type="ECO:0000313" key="2">
    <source>
        <dbReference type="EMBL" id="MCS3918326.1"/>
    </source>
</evidence>